<protein>
    <recommendedName>
        <fullName evidence="8">Chromosome segregation in meiosis protein 3 domain-containing protein</fullName>
    </recommendedName>
</protein>
<feature type="domain" description="Chromosome segregation in meiosis protein 3" evidence="8">
    <location>
        <begin position="40"/>
        <end position="124"/>
    </location>
</feature>
<comment type="caution">
    <text evidence="9">The sequence shown here is derived from an EMBL/GenBank/DDBJ whole genome shotgun (WGS) entry which is preliminary data.</text>
</comment>
<dbReference type="GO" id="GO:0031298">
    <property type="term" value="C:replication fork protection complex"/>
    <property type="evidence" value="ECO:0007669"/>
    <property type="project" value="TreeGrafter"/>
</dbReference>
<feature type="region of interest" description="Disordered" evidence="7">
    <location>
        <begin position="9"/>
        <end position="37"/>
    </location>
</feature>
<feature type="region of interest" description="Disordered" evidence="7">
    <location>
        <begin position="175"/>
        <end position="233"/>
    </location>
</feature>
<dbReference type="PANTHER" id="PTHR13220">
    <property type="entry name" value="TIMELESS INTERACTING-RELATED"/>
    <property type="match status" value="1"/>
</dbReference>
<organism evidence="9 10">
    <name type="scientific">Pycnococcus provasolii</name>
    <dbReference type="NCBI Taxonomy" id="41880"/>
    <lineage>
        <taxon>Eukaryota</taxon>
        <taxon>Viridiplantae</taxon>
        <taxon>Chlorophyta</taxon>
        <taxon>Pseudoscourfieldiophyceae</taxon>
        <taxon>Pseudoscourfieldiales</taxon>
        <taxon>Pycnococcaceae</taxon>
        <taxon>Pycnococcus</taxon>
    </lineage>
</organism>
<evidence type="ECO:0000256" key="3">
    <source>
        <dbReference type="ARBA" id="ARBA00022763"/>
    </source>
</evidence>
<accession>A0A830HBE7</accession>
<proteinExistence type="inferred from homology"/>
<evidence type="ECO:0000256" key="6">
    <source>
        <dbReference type="RuleBase" id="RU366049"/>
    </source>
</evidence>
<reference evidence="9" key="1">
    <citation type="submission" date="2020-10" db="EMBL/GenBank/DDBJ databases">
        <title>Unveiling of a novel bifunctional photoreceptor, Dualchrome1, isolated from a cosmopolitan green alga.</title>
        <authorList>
            <person name="Suzuki S."/>
            <person name="Kawachi M."/>
        </authorList>
    </citation>
    <scope>NUCLEOTIDE SEQUENCE</scope>
    <source>
        <strain evidence="9">NIES 2893</strain>
    </source>
</reference>
<evidence type="ECO:0000256" key="7">
    <source>
        <dbReference type="SAM" id="MobiDB-lite"/>
    </source>
</evidence>
<dbReference type="GO" id="GO:0031297">
    <property type="term" value="P:replication fork processing"/>
    <property type="evidence" value="ECO:0007669"/>
    <property type="project" value="UniProtKB-UniRule"/>
</dbReference>
<evidence type="ECO:0000256" key="4">
    <source>
        <dbReference type="ARBA" id="ARBA00023242"/>
    </source>
</evidence>
<dbReference type="GO" id="GO:0000076">
    <property type="term" value="P:DNA replication checkpoint signaling"/>
    <property type="evidence" value="ECO:0007669"/>
    <property type="project" value="UniProtKB-UniRule"/>
</dbReference>
<dbReference type="GO" id="GO:0003677">
    <property type="term" value="F:DNA binding"/>
    <property type="evidence" value="ECO:0007669"/>
    <property type="project" value="TreeGrafter"/>
</dbReference>
<dbReference type="Proteomes" id="UP000660262">
    <property type="component" value="Unassembled WGS sequence"/>
</dbReference>
<evidence type="ECO:0000256" key="2">
    <source>
        <dbReference type="ARBA" id="ARBA00006075"/>
    </source>
</evidence>
<name>A0A830HBE7_9CHLO</name>
<evidence type="ECO:0000313" key="9">
    <source>
        <dbReference type="EMBL" id="GHP03210.1"/>
    </source>
</evidence>
<keyword evidence="5 6" id="KW-0131">Cell cycle</keyword>
<comment type="similarity">
    <text evidence="2 6">Belongs to the CSM3 family.</text>
</comment>
<keyword evidence="4 6" id="KW-0539">Nucleus</keyword>
<dbReference type="OrthoDB" id="437078at2759"/>
<dbReference type="AlphaFoldDB" id="A0A830HBE7"/>
<evidence type="ECO:0000313" key="10">
    <source>
        <dbReference type="Proteomes" id="UP000660262"/>
    </source>
</evidence>
<evidence type="ECO:0000256" key="5">
    <source>
        <dbReference type="ARBA" id="ARBA00023306"/>
    </source>
</evidence>
<sequence length="233" mass="25945">MAFAAALMPAAAVNDAPPSSPAAPAPEDGTTKKRAPLRPKLEALQLVNSTHGLNYVHRSLPGYFKSIAKGQGHEAGDLARLLKLYERWQTRLYPYGDFPSFQKKLDKLGTTFDVRQKIRDMRDDVARNMHGTQAVEAEFAQDAEEDGNDGLVNNDNDNDVDMDVNVAPEEDDWLEDLDLYHDDDDDDENEPQKHQQDHPKKHTAAAASAPPPQPLAEREGAEIDDDLLDEFDM</sequence>
<comment type="subcellular location">
    <subcellularLocation>
        <location evidence="1 6">Nucleus</location>
    </subcellularLocation>
</comment>
<dbReference type="GO" id="GO:0043111">
    <property type="term" value="P:replication fork arrest"/>
    <property type="evidence" value="ECO:0007669"/>
    <property type="project" value="TreeGrafter"/>
</dbReference>
<keyword evidence="3 6" id="KW-0227">DNA damage</keyword>
<dbReference type="EMBL" id="BNJQ01000005">
    <property type="protein sequence ID" value="GHP03210.1"/>
    <property type="molecule type" value="Genomic_DNA"/>
</dbReference>
<evidence type="ECO:0000256" key="1">
    <source>
        <dbReference type="ARBA" id="ARBA00004123"/>
    </source>
</evidence>
<dbReference type="Pfam" id="PF07962">
    <property type="entry name" value="Swi3"/>
    <property type="match status" value="1"/>
</dbReference>
<keyword evidence="10" id="KW-1185">Reference proteome</keyword>
<feature type="region of interest" description="Disordered" evidence="7">
    <location>
        <begin position="143"/>
        <end position="163"/>
    </location>
</feature>
<gene>
    <name evidence="9" type="ORF">PPROV_000196500</name>
</gene>
<dbReference type="PANTHER" id="PTHR13220:SF11">
    <property type="entry name" value="TIMELESS-INTERACTING PROTEIN"/>
    <property type="match status" value="1"/>
</dbReference>
<dbReference type="GO" id="GO:0006974">
    <property type="term" value="P:DNA damage response"/>
    <property type="evidence" value="ECO:0007669"/>
    <property type="project" value="UniProtKB-KW"/>
</dbReference>
<evidence type="ECO:0000259" key="8">
    <source>
        <dbReference type="Pfam" id="PF07962"/>
    </source>
</evidence>
<feature type="compositionally biased region" description="Acidic residues" evidence="7">
    <location>
        <begin position="222"/>
        <end position="233"/>
    </location>
</feature>
<dbReference type="InterPro" id="IPR012923">
    <property type="entry name" value="Csm3"/>
</dbReference>
<dbReference type="InterPro" id="IPR040038">
    <property type="entry name" value="TIPIN/Csm3/Swi3"/>
</dbReference>
<feature type="compositionally biased region" description="Acidic residues" evidence="7">
    <location>
        <begin position="175"/>
        <end position="189"/>
    </location>
</feature>
<comment type="function">
    <text evidence="6">Plays an important role in the control of DNA replication and the maintenance of replication fork stability.</text>
</comment>